<dbReference type="SUPFAM" id="SSF51126">
    <property type="entry name" value="Pectin lyase-like"/>
    <property type="match status" value="1"/>
</dbReference>
<dbReference type="GO" id="GO:0005739">
    <property type="term" value="C:mitochondrion"/>
    <property type="evidence" value="ECO:0007669"/>
    <property type="project" value="UniProtKB-SubCell"/>
</dbReference>
<dbReference type="GO" id="GO:0036055">
    <property type="term" value="F:protein-succinyllysine desuccinylase activity"/>
    <property type="evidence" value="ECO:0007669"/>
    <property type="project" value="UniProtKB-UniRule"/>
</dbReference>
<keyword evidence="3 4" id="KW-0479">Metal-binding</keyword>
<evidence type="ECO:0000256" key="5">
    <source>
        <dbReference type="SAM" id="MobiDB-lite"/>
    </source>
</evidence>
<dbReference type="InterPro" id="IPR011050">
    <property type="entry name" value="Pectin_lyase_fold/virulence"/>
</dbReference>
<evidence type="ECO:0000313" key="7">
    <source>
        <dbReference type="EMBL" id="KAF0046906.1"/>
    </source>
</evidence>
<sequence length="662" mass="74794">MNESSRKSDTYRSLPAGGSLTHKFHFTCVVYFPSERTDLRQCGAFTASHVYPSDTTSKQRDSPRLSLSSRRRKHHRTRNDNASPTPSCVRPQSSHVLHSCDKGTVERHNMSEFRKVFSKAKHIVIVTGAGVSAESGVPTFRREHEKWRKWQSQDLATPEAFSRTPSRVWEFYHYRRELTLNKKPNAAHLAIAECEARLRKQGRSVVVITQCTDDLHRQAGSKHILKIHGSLMETRCVTCGHVTVNKRSPICAALKDKGAPDPDIADAQIPVDKLPRCGESDCRGLLRPNVVFFGETLDSHILTKVEKEMEICDLCLVVGTSSIVYPAAMFGPRVASRDVAVAEFNMQTTPKTEYFTKTLPRVLEGVATRIISDAAERDHNTKTTDMQQLVDTVETAHGLREDPTLFRLECHSVSACPVLLQVPLCSCGFRGYGTSKRSKCNSHLSLSAHHPLSISCMWEINVSTNGGGKEGNIAVMDDVYMDDVYVDDVYMDGVMDDVYVDDVYMNVYMDDVYVDDVYMDGVMDDVYVDDAYMDSVMDDVYVDDVYMDDVHMDDVYVDDAYMDGVKDDVYMDDVYMDGVYVDDAYMDGVMDDVYVDDAYMDDVYVDDAYMNGVMDDVYMDDVYMDDVYMDDVYVDDVYVHTVLSDCKAPLKPHQSIRLDCVC</sequence>
<comment type="domain">
    <text evidence="3">In contrast to class I sirtuins, class III sirtuins have only weak deacetylase activity. Difference in substrate specificity is probably due to a larger hydrophobic pocket with 2 residues (Tyr-172 and Arg-175) that bind to malonylated and succinylated substrates and define the specificity.</text>
</comment>
<dbReference type="InterPro" id="IPR029035">
    <property type="entry name" value="DHS-like_NAD/FAD-binding_dom"/>
</dbReference>
<feature type="binding site" evidence="3">
    <location>
        <begin position="319"/>
        <end position="321"/>
    </location>
    <ligand>
        <name>NAD(+)</name>
        <dbReference type="ChEBI" id="CHEBI:57540"/>
    </ligand>
</feature>
<dbReference type="GO" id="GO:0070403">
    <property type="term" value="F:NAD+ binding"/>
    <property type="evidence" value="ECO:0007669"/>
    <property type="project" value="UniProtKB-UniRule"/>
</dbReference>
<dbReference type="HAMAP" id="MF_01121">
    <property type="entry name" value="Sirtuin_ClassIII"/>
    <property type="match status" value="1"/>
</dbReference>
<gene>
    <name evidence="3" type="primary">SIRT5</name>
    <name evidence="7" type="ORF">F2P81_000539</name>
</gene>
<dbReference type="InterPro" id="IPR050134">
    <property type="entry name" value="NAD-dep_sirtuin_deacylases"/>
</dbReference>
<dbReference type="PANTHER" id="PTHR11085:SF10">
    <property type="entry name" value="NAD-DEPENDENT PROTEIN DEACYLASE SIRTUIN-5, MITOCHONDRIAL-RELATED"/>
    <property type="match status" value="1"/>
</dbReference>
<keyword evidence="3" id="KW-0809">Transit peptide</keyword>
<keyword evidence="3" id="KW-0496">Mitochondrion</keyword>
<feature type="binding site" evidence="3 4">
    <location>
        <position position="282"/>
    </location>
    <ligand>
        <name>Zn(2+)</name>
        <dbReference type="ChEBI" id="CHEBI:29105"/>
    </ligand>
</feature>
<dbReference type="InterPro" id="IPR003000">
    <property type="entry name" value="Sirtuin"/>
</dbReference>
<dbReference type="GO" id="GO:0005829">
    <property type="term" value="C:cytosol"/>
    <property type="evidence" value="ECO:0007669"/>
    <property type="project" value="UniProtKB-SubCell"/>
</dbReference>
<dbReference type="EC" id="2.3.1.-" evidence="3"/>
<feature type="domain" description="Deacetylase sirtuin-type" evidence="6">
    <location>
        <begin position="103"/>
        <end position="392"/>
    </location>
</feature>
<dbReference type="Gene3D" id="3.30.1600.10">
    <property type="entry name" value="SIR2/SIRT2 'Small Domain"/>
    <property type="match status" value="1"/>
</dbReference>
<dbReference type="GO" id="GO:0005634">
    <property type="term" value="C:nucleus"/>
    <property type="evidence" value="ECO:0007669"/>
    <property type="project" value="UniProtKB-SubCell"/>
</dbReference>
<reference evidence="7 8" key="1">
    <citation type="submission" date="2019-06" db="EMBL/GenBank/DDBJ databases">
        <title>Draft genomes of female and male turbot (Scophthalmus maximus).</title>
        <authorList>
            <person name="Xu H."/>
            <person name="Xu X.-W."/>
            <person name="Shao C."/>
            <person name="Chen S."/>
        </authorList>
    </citation>
    <scope>NUCLEOTIDE SEQUENCE [LARGE SCALE GENOMIC DNA]</scope>
    <source>
        <strain evidence="7">Ysfricsl-2016a</strain>
        <tissue evidence="7">Blood</tissue>
    </source>
</reference>
<comment type="subcellular location">
    <subcellularLocation>
        <location evidence="3">Mitochondrion</location>
    </subcellularLocation>
    <subcellularLocation>
        <location evidence="3">Cytoplasm</location>
        <location evidence="3">Cytosol</location>
    </subcellularLocation>
    <subcellularLocation>
        <location evidence="3">Nucleus</location>
    </subcellularLocation>
    <text evidence="3">Mainly mitochondrial. Also present extramitochondrially, with a fraction present in the cytosol and very small amounts also detected in the nucleus.</text>
</comment>
<organism evidence="7 8">
    <name type="scientific">Scophthalmus maximus</name>
    <name type="common">Turbot</name>
    <name type="synonym">Psetta maxima</name>
    <dbReference type="NCBI Taxonomy" id="52904"/>
    <lineage>
        <taxon>Eukaryota</taxon>
        <taxon>Metazoa</taxon>
        <taxon>Chordata</taxon>
        <taxon>Craniata</taxon>
        <taxon>Vertebrata</taxon>
        <taxon>Euteleostomi</taxon>
        <taxon>Actinopterygii</taxon>
        <taxon>Neopterygii</taxon>
        <taxon>Teleostei</taxon>
        <taxon>Neoteleostei</taxon>
        <taxon>Acanthomorphata</taxon>
        <taxon>Carangaria</taxon>
        <taxon>Pleuronectiformes</taxon>
        <taxon>Pleuronectoidei</taxon>
        <taxon>Scophthalmidae</taxon>
        <taxon>Scophthalmus</taxon>
    </lineage>
</organism>
<dbReference type="EMBL" id="VEVO01000001">
    <property type="protein sequence ID" value="KAF0046906.1"/>
    <property type="molecule type" value="Genomic_DNA"/>
</dbReference>
<feature type="binding site" evidence="3 4">
    <location>
        <position position="239"/>
    </location>
    <ligand>
        <name>Zn(2+)</name>
        <dbReference type="ChEBI" id="CHEBI:29105"/>
    </ligand>
</feature>
<evidence type="ECO:0000259" key="6">
    <source>
        <dbReference type="PROSITE" id="PS50305"/>
    </source>
</evidence>
<comment type="caution">
    <text evidence="7">The sequence shown here is derived from an EMBL/GenBank/DDBJ whole genome shotgun (WGS) entry which is preliminary data.</text>
</comment>
<dbReference type="InterPro" id="IPR027546">
    <property type="entry name" value="Sirtuin_class_III"/>
</dbReference>
<dbReference type="AlphaFoldDB" id="A0A6A4TH21"/>
<dbReference type="PROSITE" id="PS50305">
    <property type="entry name" value="SIRTUIN"/>
    <property type="match status" value="1"/>
</dbReference>
<evidence type="ECO:0000256" key="2">
    <source>
        <dbReference type="ARBA" id="ARBA00023027"/>
    </source>
</evidence>
<comment type="catalytic activity">
    <reaction evidence="3">
        <text>N(6)-malonyl-L-lysyl-[protein] + NAD(+) + H2O = 2''-O-malonyl-ADP-D-ribose + nicotinamide + L-lysyl-[protein]</text>
        <dbReference type="Rhea" id="RHEA:47672"/>
        <dbReference type="Rhea" id="RHEA-COMP:9752"/>
        <dbReference type="Rhea" id="RHEA-COMP:11878"/>
        <dbReference type="ChEBI" id="CHEBI:15377"/>
        <dbReference type="ChEBI" id="CHEBI:17154"/>
        <dbReference type="ChEBI" id="CHEBI:29969"/>
        <dbReference type="ChEBI" id="CHEBI:57540"/>
        <dbReference type="ChEBI" id="CHEBI:87831"/>
        <dbReference type="ChEBI" id="CHEBI:87833"/>
    </reaction>
</comment>
<evidence type="ECO:0000256" key="4">
    <source>
        <dbReference type="PROSITE-ProRule" id="PRU00236"/>
    </source>
</evidence>
<comment type="similarity">
    <text evidence="3">Belongs to the sirtuin family. Class III subfamily.</text>
</comment>
<evidence type="ECO:0000256" key="1">
    <source>
        <dbReference type="ARBA" id="ARBA00022679"/>
    </source>
</evidence>
<dbReference type="InterPro" id="IPR026591">
    <property type="entry name" value="Sirtuin_cat_small_dom_sf"/>
</dbReference>
<feature type="binding site" evidence="3">
    <location>
        <begin position="345"/>
        <end position="347"/>
    </location>
    <ligand>
        <name>NAD(+)</name>
        <dbReference type="ChEBI" id="CHEBI:57540"/>
    </ligand>
</feature>
<dbReference type="GO" id="GO:0036054">
    <property type="term" value="F:protein-malonyllysine demalonylase activity"/>
    <property type="evidence" value="ECO:0007669"/>
    <property type="project" value="UniProtKB-UniRule"/>
</dbReference>
<feature type="compositionally biased region" description="Polar residues" evidence="5">
    <location>
        <begin position="80"/>
        <end position="94"/>
    </location>
</feature>
<feature type="binding site" evidence="3">
    <location>
        <position position="358"/>
    </location>
    <ligand>
        <name>NAD(+)</name>
        <dbReference type="ChEBI" id="CHEBI:57540"/>
    </ligand>
</feature>
<comment type="cofactor">
    <cofactor evidence="3">
        <name>Zn(2+)</name>
        <dbReference type="ChEBI" id="CHEBI:29105"/>
    </cofactor>
    <text evidence="3">Binds 1 zinc ion per subunit.</text>
</comment>
<evidence type="ECO:0000256" key="3">
    <source>
        <dbReference type="HAMAP-Rule" id="MF_03160"/>
    </source>
</evidence>
<feature type="active site" description="Proton acceptor" evidence="3 4">
    <location>
        <position position="228"/>
    </location>
</feature>
<keyword evidence="1 3" id="KW-0808">Transferase</keyword>
<dbReference type="GO" id="GO:0008270">
    <property type="term" value="F:zinc ion binding"/>
    <property type="evidence" value="ECO:0007669"/>
    <property type="project" value="UniProtKB-UniRule"/>
</dbReference>
<keyword evidence="3" id="KW-0539">Nucleus</keyword>
<keyword evidence="3 4" id="KW-0862">Zinc</keyword>
<feature type="region of interest" description="Disordered" evidence="5">
    <location>
        <begin position="51"/>
        <end position="94"/>
    </location>
</feature>
<accession>A0A6A4TH21</accession>
<comment type="catalytic activity">
    <reaction evidence="3">
        <text>N(6)-glutaryl-L-lysyl-[protein] + NAD(+) + H2O = 2''-O-glutaryl-ADP-D-ribose + nicotinamide + L-lysyl-[protein]</text>
        <dbReference type="Rhea" id="RHEA:47664"/>
        <dbReference type="Rhea" id="RHEA-COMP:9752"/>
        <dbReference type="Rhea" id="RHEA-COMP:11875"/>
        <dbReference type="ChEBI" id="CHEBI:15377"/>
        <dbReference type="ChEBI" id="CHEBI:17154"/>
        <dbReference type="ChEBI" id="CHEBI:29969"/>
        <dbReference type="ChEBI" id="CHEBI:57540"/>
        <dbReference type="ChEBI" id="CHEBI:87828"/>
        <dbReference type="ChEBI" id="CHEBI:87829"/>
    </reaction>
</comment>
<dbReference type="PANTHER" id="PTHR11085">
    <property type="entry name" value="NAD-DEPENDENT PROTEIN DEACYLASE SIRTUIN-5, MITOCHONDRIAL-RELATED"/>
    <property type="match status" value="1"/>
</dbReference>
<dbReference type="Pfam" id="PF02146">
    <property type="entry name" value="SIR2"/>
    <property type="match status" value="1"/>
</dbReference>
<feature type="binding site" evidence="3">
    <location>
        <position position="175"/>
    </location>
    <ligand>
        <name>substrate</name>
    </ligand>
</feature>
<evidence type="ECO:0000313" key="8">
    <source>
        <dbReference type="Proteomes" id="UP000438429"/>
    </source>
</evidence>
<comment type="catalytic activity">
    <reaction evidence="3">
        <text>N(6)-succinyl-L-lysyl-[protein] + NAD(+) + H2O = 2''-O-succinyl-ADP-D-ribose + nicotinamide + L-lysyl-[protein]</text>
        <dbReference type="Rhea" id="RHEA:47668"/>
        <dbReference type="Rhea" id="RHEA-COMP:9752"/>
        <dbReference type="Rhea" id="RHEA-COMP:11877"/>
        <dbReference type="ChEBI" id="CHEBI:15377"/>
        <dbReference type="ChEBI" id="CHEBI:17154"/>
        <dbReference type="ChEBI" id="CHEBI:29969"/>
        <dbReference type="ChEBI" id="CHEBI:57540"/>
        <dbReference type="ChEBI" id="CHEBI:87830"/>
        <dbReference type="ChEBI" id="CHEBI:87832"/>
    </reaction>
</comment>
<feature type="binding site" evidence="3">
    <location>
        <position position="172"/>
    </location>
    <ligand>
        <name>substrate</name>
    </ligand>
</feature>
<keyword evidence="2 3" id="KW-0520">NAD</keyword>
<dbReference type="Gene3D" id="3.40.50.1220">
    <property type="entry name" value="TPP-binding domain"/>
    <property type="match status" value="1"/>
</dbReference>
<comment type="function">
    <text evidence="3">NAD-dependent lysine demalonylase, desuccinylase and deglutarylase that specifically removes malonyl, succinyl and glutaryl groups on target proteins. Has weak NAD-dependent protein deacetylase activity; however this activity may not be physiologically relevant in vivo.</text>
</comment>
<proteinExistence type="inferred from homology"/>
<comment type="caution">
    <text evidence="3">Lacks conserved residue(s) required for the propagation of feature annotation.</text>
</comment>
<feature type="binding site" evidence="3">
    <location>
        <begin position="128"/>
        <end position="147"/>
    </location>
    <ligand>
        <name>NAD(+)</name>
        <dbReference type="ChEBI" id="CHEBI:57540"/>
    </ligand>
</feature>
<dbReference type="InterPro" id="IPR026590">
    <property type="entry name" value="Ssirtuin_cat_dom"/>
</dbReference>
<dbReference type="Proteomes" id="UP000438429">
    <property type="component" value="Unassembled WGS sequence"/>
</dbReference>
<keyword evidence="3" id="KW-0963">Cytoplasm</keyword>
<dbReference type="GO" id="GO:0017136">
    <property type="term" value="F:histone deacetylase activity, NAD-dependent"/>
    <property type="evidence" value="ECO:0007669"/>
    <property type="project" value="TreeGrafter"/>
</dbReference>
<protein>
    <recommendedName>
        <fullName evidence="3">NAD-dependent protein deacylase sirtuin-5, mitochondrial</fullName>
        <ecNumber evidence="3">2.3.1.-</ecNumber>
    </recommendedName>
    <alternativeName>
        <fullName evidence="3">Regulatory protein SIR2 homolog 5</fullName>
    </alternativeName>
    <alternativeName>
        <fullName evidence="3">SIR2-like protein 5</fullName>
    </alternativeName>
</protein>
<name>A0A6A4TH21_SCOMX</name>
<dbReference type="SUPFAM" id="SSF52467">
    <property type="entry name" value="DHS-like NAD/FAD-binding domain"/>
    <property type="match status" value="1"/>
</dbReference>
<feature type="binding site" evidence="3 4">
    <location>
        <position position="236"/>
    </location>
    <ligand>
        <name>Zn(2+)</name>
        <dbReference type="ChEBI" id="CHEBI:29105"/>
    </ligand>
</feature>
<feature type="binding site" evidence="3 4">
    <location>
        <position position="277"/>
    </location>
    <ligand>
        <name>Zn(2+)</name>
        <dbReference type="ChEBI" id="CHEBI:29105"/>
    </ligand>
</feature>